<dbReference type="GO" id="GO:0030234">
    <property type="term" value="F:enzyme regulator activity"/>
    <property type="evidence" value="ECO:0007669"/>
    <property type="project" value="TreeGrafter"/>
</dbReference>
<keyword evidence="10 12" id="KW-0472">Membrane</keyword>
<sequence>MIVLCAANVILHHGEVDRPEFIPYEHLRIRTKKFPWGDGNHTLFHNRHMNALPTGYEENPGEDLPEDGEGN</sequence>
<feature type="compositionally biased region" description="Acidic residues" evidence="13">
    <location>
        <begin position="59"/>
        <end position="71"/>
    </location>
</feature>
<evidence type="ECO:0000256" key="4">
    <source>
        <dbReference type="ARBA" id="ARBA00022692"/>
    </source>
</evidence>
<keyword evidence="7" id="KW-1133">Transmembrane helix</keyword>
<dbReference type="Pfam" id="PF02046">
    <property type="entry name" value="COX6A"/>
    <property type="match status" value="1"/>
</dbReference>
<dbReference type="InterPro" id="IPR036418">
    <property type="entry name" value="Cyt_c_oxidase_su6a_sf"/>
</dbReference>
<keyword evidence="15" id="KW-1185">Reference proteome</keyword>
<name>A0A1B0CWT9_LUTLO</name>
<evidence type="ECO:0000256" key="1">
    <source>
        <dbReference type="ARBA" id="ARBA00004434"/>
    </source>
</evidence>
<dbReference type="InterPro" id="IPR018507">
    <property type="entry name" value="Cyt_c_oxidase_su6a_CS"/>
</dbReference>
<evidence type="ECO:0000256" key="12">
    <source>
        <dbReference type="RuleBase" id="RU004397"/>
    </source>
</evidence>
<dbReference type="GO" id="GO:0005743">
    <property type="term" value="C:mitochondrial inner membrane"/>
    <property type="evidence" value="ECO:0007669"/>
    <property type="project" value="UniProtKB-SubCell"/>
</dbReference>
<keyword evidence="9 12" id="KW-0496">Mitochondrion</keyword>
<comment type="pathway">
    <text evidence="2">Energy metabolism; oxidative phosphorylation.</text>
</comment>
<evidence type="ECO:0000256" key="8">
    <source>
        <dbReference type="ARBA" id="ARBA00023002"/>
    </source>
</evidence>
<dbReference type="InterPro" id="IPR001349">
    <property type="entry name" value="Cyt_c_oxidase_su6a"/>
</dbReference>
<evidence type="ECO:0000256" key="3">
    <source>
        <dbReference type="ARBA" id="ARBA00005553"/>
    </source>
</evidence>
<evidence type="ECO:0000256" key="13">
    <source>
        <dbReference type="SAM" id="MobiDB-lite"/>
    </source>
</evidence>
<evidence type="ECO:0000256" key="5">
    <source>
        <dbReference type="ARBA" id="ARBA00022792"/>
    </source>
</evidence>
<evidence type="ECO:0000313" key="14">
    <source>
        <dbReference type="EnsemblMetazoa" id="LLOJ009473-PA"/>
    </source>
</evidence>
<dbReference type="GO" id="GO:0006123">
    <property type="term" value="P:mitochondrial electron transport, cytochrome c to oxygen"/>
    <property type="evidence" value="ECO:0007669"/>
    <property type="project" value="TreeGrafter"/>
</dbReference>
<protein>
    <recommendedName>
        <fullName evidence="12">Cytochrome c oxidase subunit</fullName>
    </recommendedName>
    <alternativeName>
        <fullName evidence="12">Cytochrome c oxidase polypeptide VIa</fullName>
    </alternativeName>
</protein>
<evidence type="ECO:0000256" key="2">
    <source>
        <dbReference type="ARBA" id="ARBA00004673"/>
    </source>
</evidence>
<comment type="similarity">
    <text evidence="3 11">Belongs to the cytochrome c oxidase subunit 6A family.</text>
</comment>
<dbReference type="Gene3D" id="4.10.95.10">
    <property type="entry name" value="Cytochrome c oxidase, subunit VIa"/>
    <property type="match status" value="1"/>
</dbReference>
<dbReference type="PANTHER" id="PTHR11504">
    <property type="entry name" value="CYTOCHROME C OXIDASE POLYPEPTIDE VIA"/>
    <property type="match status" value="1"/>
</dbReference>
<keyword evidence="4" id="KW-0812">Transmembrane</keyword>
<evidence type="ECO:0000256" key="10">
    <source>
        <dbReference type="ARBA" id="ARBA00023136"/>
    </source>
</evidence>
<keyword evidence="6" id="KW-0809">Transit peptide</keyword>
<comment type="subcellular location">
    <subcellularLocation>
        <location evidence="1">Mitochondrion inner membrane</location>
        <topology evidence="1">Single-pass membrane protein</topology>
    </subcellularLocation>
</comment>
<dbReference type="PIRSF" id="PIRSF000277">
    <property type="entry name" value="COX6A1"/>
    <property type="match status" value="1"/>
</dbReference>
<reference evidence="14" key="1">
    <citation type="submission" date="2020-05" db="UniProtKB">
        <authorList>
            <consortium name="EnsemblMetazoa"/>
        </authorList>
    </citation>
    <scope>IDENTIFICATION</scope>
    <source>
        <strain evidence="14">Jacobina</strain>
    </source>
</reference>
<dbReference type="UniPathway" id="UPA00705"/>
<dbReference type="Proteomes" id="UP000092461">
    <property type="component" value="Unassembled WGS sequence"/>
</dbReference>
<evidence type="ECO:0000256" key="7">
    <source>
        <dbReference type="ARBA" id="ARBA00022989"/>
    </source>
</evidence>
<accession>A0A1B0CWT9</accession>
<dbReference type="VEuPathDB" id="VectorBase:LLOJ009473"/>
<evidence type="ECO:0000256" key="6">
    <source>
        <dbReference type="ARBA" id="ARBA00022946"/>
    </source>
</evidence>
<dbReference type="PANTHER" id="PTHR11504:SF0">
    <property type="entry name" value="CYTOCHROME C OXIDASE SUBUNIT"/>
    <property type="match status" value="1"/>
</dbReference>
<feature type="region of interest" description="Disordered" evidence="13">
    <location>
        <begin position="51"/>
        <end position="71"/>
    </location>
</feature>
<dbReference type="GO" id="GO:0016491">
    <property type="term" value="F:oxidoreductase activity"/>
    <property type="evidence" value="ECO:0007669"/>
    <property type="project" value="UniProtKB-KW"/>
</dbReference>
<evidence type="ECO:0000313" key="15">
    <source>
        <dbReference type="Proteomes" id="UP000092461"/>
    </source>
</evidence>
<keyword evidence="5 12" id="KW-0999">Mitochondrion inner membrane</keyword>
<dbReference type="SUPFAM" id="SSF81411">
    <property type="entry name" value="Mitochondrial cytochrome c oxidase subunit VIa"/>
    <property type="match status" value="1"/>
</dbReference>
<proteinExistence type="inferred from homology"/>
<dbReference type="PROSITE" id="PS01329">
    <property type="entry name" value="COX6A"/>
    <property type="match status" value="1"/>
</dbReference>
<keyword evidence="8" id="KW-0560">Oxidoreductase</keyword>
<organism evidence="14 15">
    <name type="scientific">Lutzomyia longipalpis</name>
    <name type="common">Sand fly</name>
    <dbReference type="NCBI Taxonomy" id="7200"/>
    <lineage>
        <taxon>Eukaryota</taxon>
        <taxon>Metazoa</taxon>
        <taxon>Ecdysozoa</taxon>
        <taxon>Arthropoda</taxon>
        <taxon>Hexapoda</taxon>
        <taxon>Insecta</taxon>
        <taxon>Pterygota</taxon>
        <taxon>Neoptera</taxon>
        <taxon>Endopterygota</taxon>
        <taxon>Diptera</taxon>
        <taxon>Nematocera</taxon>
        <taxon>Psychodoidea</taxon>
        <taxon>Psychodidae</taxon>
        <taxon>Lutzomyia</taxon>
        <taxon>Lutzomyia</taxon>
    </lineage>
</organism>
<dbReference type="AlphaFoldDB" id="A0A1B0CWT9"/>
<evidence type="ECO:0000256" key="11">
    <source>
        <dbReference type="RuleBase" id="RU004396"/>
    </source>
</evidence>
<dbReference type="EMBL" id="AJWK01032855">
    <property type="status" value="NOT_ANNOTATED_CDS"/>
    <property type="molecule type" value="Genomic_DNA"/>
</dbReference>
<evidence type="ECO:0000256" key="9">
    <source>
        <dbReference type="ARBA" id="ARBA00023128"/>
    </source>
</evidence>
<dbReference type="EnsemblMetazoa" id="LLOJ009473-RA">
    <property type="protein sequence ID" value="LLOJ009473-PA"/>
    <property type="gene ID" value="LLOJ009473"/>
</dbReference>